<comment type="caution">
    <text evidence="1">The sequence shown here is derived from an EMBL/GenBank/DDBJ whole genome shotgun (WGS) entry which is preliminary data.</text>
</comment>
<dbReference type="Proteomes" id="UP001234602">
    <property type="component" value="Unassembled WGS sequence"/>
</dbReference>
<dbReference type="AlphaFoldDB" id="A0AAW7IEQ2"/>
<proteinExistence type="predicted"/>
<gene>
    <name evidence="1" type="ORF">QUF89_15475</name>
</gene>
<accession>A0AAW7IEQ2</accession>
<evidence type="ECO:0000313" key="1">
    <source>
        <dbReference type="EMBL" id="MDM5453571.1"/>
    </source>
</evidence>
<reference evidence="1" key="1">
    <citation type="submission" date="2023-06" db="EMBL/GenBank/DDBJ databases">
        <title>Comparative genomics of Bacillaceae isolates and their secondary metabolite potential.</title>
        <authorList>
            <person name="Song L."/>
            <person name="Nielsen L.J."/>
            <person name="Mohite O."/>
            <person name="Xu X."/>
            <person name="Weber T."/>
            <person name="Kovacs A.T."/>
        </authorList>
    </citation>
    <scope>NUCLEOTIDE SEQUENCE</scope>
    <source>
        <strain evidence="1">D8_B_37</strain>
    </source>
</reference>
<protein>
    <submittedName>
        <fullName evidence="1">Uncharacterized protein</fullName>
    </submittedName>
</protein>
<dbReference type="EMBL" id="JAUCEY010000008">
    <property type="protein sequence ID" value="MDM5453571.1"/>
    <property type="molecule type" value="Genomic_DNA"/>
</dbReference>
<sequence length="55" mass="6053">MAVDSAKVLALAGPCEYNQRTIKKAAGCNVASNIEVVQVREIEYEQALFLKSLIR</sequence>
<name>A0AAW7IEQ2_9BACI</name>
<organism evidence="1 2">
    <name type="scientific">Peribacillus simplex</name>
    <dbReference type="NCBI Taxonomy" id="1478"/>
    <lineage>
        <taxon>Bacteria</taxon>
        <taxon>Bacillati</taxon>
        <taxon>Bacillota</taxon>
        <taxon>Bacilli</taxon>
        <taxon>Bacillales</taxon>
        <taxon>Bacillaceae</taxon>
        <taxon>Peribacillus</taxon>
    </lineage>
</organism>
<dbReference type="RefSeq" id="WP_250211867.1">
    <property type="nucleotide sequence ID" value="NZ_CP011008.1"/>
</dbReference>
<evidence type="ECO:0000313" key="2">
    <source>
        <dbReference type="Proteomes" id="UP001234602"/>
    </source>
</evidence>